<evidence type="ECO:0000313" key="2">
    <source>
        <dbReference type="Proteomes" id="UP000299102"/>
    </source>
</evidence>
<evidence type="ECO:0000313" key="1">
    <source>
        <dbReference type="EMBL" id="GBP10354.1"/>
    </source>
</evidence>
<sequence length="93" mass="10544">MKPALKQRFTFENTARSSAVGRHFLITETRDSPAARRPARVTQTECRVQFYNQVYPLSRLNDVLTGDVSEAIGPCVSYRRTGSASDDQENNYE</sequence>
<gene>
    <name evidence="1" type="ORF">EVAR_5667_1</name>
</gene>
<dbReference type="Proteomes" id="UP000299102">
    <property type="component" value="Unassembled WGS sequence"/>
</dbReference>
<accession>A0A4C1T888</accession>
<protein>
    <submittedName>
        <fullName evidence="1">Uncharacterized protein</fullName>
    </submittedName>
</protein>
<name>A0A4C1T888_EUMVA</name>
<proteinExistence type="predicted"/>
<comment type="caution">
    <text evidence="1">The sequence shown here is derived from an EMBL/GenBank/DDBJ whole genome shotgun (WGS) entry which is preliminary data.</text>
</comment>
<dbReference type="AlphaFoldDB" id="A0A4C1T888"/>
<organism evidence="1 2">
    <name type="scientific">Eumeta variegata</name>
    <name type="common">Bagworm moth</name>
    <name type="synonym">Eumeta japonica</name>
    <dbReference type="NCBI Taxonomy" id="151549"/>
    <lineage>
        <taxon>Eukaryota</taxon>
        <taxon>Metazoa</taxon>
        <taxon>Ecdysozoa</taxon>
        <taxon>Arthropoda</taxon>
        <taxon>Hexapoda</taxon>
        <taxon>Insecta</taxon>
        <taxon>Pterygota</taxon>
        <taxon>Neoptera</taxon>
        <taxon>Endopterygota</taxon>
        <taxon>Lepidoptera</taxon>
        <taxon>Glossata</taxon>
        <taxon>Ditrysia</taxon>
        <taxon>Tineoidea</taxon>
        <taxon>Psychidae</taxon>
        <taxon>Oiketicinae</taxon>
        <taxon>Eumeta</taxon>
    </lineage>
</organism>
<dbReference type="EMBL" id="BGZK01000040">
    <property type="protein sequence ID" value="GBP10354.1"/>
    <property type="molecule type" value="Genomic_DNA"/>
</dbReference>
<keyword evidence="2" id="KW-1185">Reference proteome</keyword>
<reference evidence="1 2" key="1">
    <citation type="journal article" date="2019" name="Commun. Biol.">
        <title>The bagworm genome reveals a unique fibroin gene that provides high tensile strength.</title>
        <authorList>
            <person name="Kono N."/>
            <person name="Nakamura H."/>
            <person name="Ohtoshi R."/>
            <person name="Tomita M."/>
            <person name="Numata K."/>
            <person name="Arakawa K."/>
        </authorList>
    </citation>
    <scope>NUCLEOTIDE SEQUENCE [LARGE SCALE GENOMIC DNA]</scope>
</reference>